<dbReference type="SUPFAM" id="SSF89372">
    <property type="entry name" value="Fucose-specific lectin"/>
    <property type="match status" value="1"/>
</dbReference>
<dbReference type="EMBL" id="CP121271">
    <property type="protein sequence ID" value="WMC89095.1"/>
    <property type="molecule type" value="Genomic_DNA"/>
</dbReference>
<evidence type="ECO:0008006" key="3">
    <source>
        <dbReference type="Google" id="ProtNLM"/>
    </source>
</evidence>
<organism evidence="1 2">
    <name type="scientific">Streptomyces rochei</name>
    <name type="common">Streptomyces parvullus</name>
    <dbReference type="NCBI Taxonomy" id="1928"/>
    <lineage>
        <taxon>Bacteria</taxon>
        <taxon>Bacillati</taxon>
        <taxon>Actinomycetota</taxon>
        <taxon>Actinomycetes</taxon>
        <taxon>Kitasatosporales</taxon>
        <taxon>Streptomycetaceae</taxon>
        <taxon>Streptomyces</taxon>
        <taxon>Streptomyces rochei group</taxon>
    </lineage>
</organism>
<reference evidence="1" key="1">
    <citation type="submission" date="2023-03" db="EMBL/GenBank/DDBJ databases">
        <title>Borrelidin-producing and root-colonizing Streptomyces rochei is a potent biopesticide for soil-borne oomycete-caused plant diseases.</title>
        <authorList>
            <person name="Zhou D."/>
            <person name="Wang X."/>
            <person name="Navarro-Munoz J.C."/>
            <person name="Li W."/>
            <person name="Li J."/>
            <person name="Jiu M."/>
            <person name="Deng S."/>
            <person name="Ye Y."/>
            <person name="Daly P."/>
            <person name="Wei L."/>
        </authorList>
    </citation>
    <scope>NUCLEOTIDE SEQUENCE</scope>
    <source>
        <strain evidence="1">JK1</strain>
    </source>
</reference>
<dbReference type="RefSeq" id="WP_175438103.1">
    <property type="nucleotide sequence ID" value="NZ_CP121271.1"/>
</dbReference>
<proteinExistence type="predicted"/>
<dbReference type="GeneID" id="90945842"/>
<evidence type="ECO:0000313" key="1">
    <source>
        <dbReference type="EMBL" id="WMC89095.1"/>
    </source>
</evidence>
<accession>A0AAX3ZQI3</accession>
<dbReference type="Proteomes" id="UP001231701">
    <property type="component" value="Chromosome"/>
</dbReference>
<name>A0AAX3ZQI3_STRRO</name>
<protein>
    <recommendedName>
        <fullName evidence="3">PIG-L family deacetylase</fullName>
    </recommendedName>
</protein>
<evidence type="ECO:0000313" key="2">
    <source>
        <dbReference type="Proteomes" id="UP001231701"/>
    </source>
</evidence>
<gene>
    <name evidence="1" type="ORF">P7W03_27420</name>
</gene>
<sequence length="526" mass="55227">MSRRSERRPGTESPSVAAGGRPHVVAVVVPEPADAVALVDLEPAGAEIAVVALRAGTQEGRGALDRALAAAADRGCGVLGAPRVLNGRDSADTVAALLDELRDLGPDRLHTLDPDPVHISFDRASGMPEYDVPAVHAETAAQALDAARAWQAESGRPLSVDCHRAGSDPGLGAASCRRYPAPATWLSAGFDGRLTAFLPTAAGLVRRYQDASGRWSGPEPVEGAGLLPGVFVARDPQGFPHVFGLRRTARGDGGVDVEVVHTAQYRTDGPLVPWHSLGGPNTSDWRKGRSVGFPAAAFDAAGGLHVFVRNFGHSISRRGQAADGSWPAWEHLRGTRVGDDLVAVTAPHGGVEVYARKRDAPGAVRWFPGGPGGAWTEDAALPFAPRPGTLAPAPEAGAVLFRDLRTNEACLWRPGMQAPCPLGEARGSGPLGALRGVEHRGWTYSVLTAVAQDGTHLVGAYPEGRPDAGVWWQDLGAPSREAPAAAVSRTGQLTVASRVSGRHLLLARRDERVDGFSLGDWQRART</sequence>
<dbReference type="AlphaFoldDB" id="A0AAX3ZQI3"/>